<evidence type="ECO:0000313" key="13">
    <source>
        <dbReference type="Proteomes" id="UP000778970"/>
    </source>
</evidence>
<dbReference type="GO" id="GO:0015648">
    <property type="term" value="F:lipid-linked peptidoglycan transporter activity"/>
    <property type="evidence" value="ECO:0007669"/>
    <property type="project" value="UniProtKB-UniRule"/>
</dbReference>
<keyword evidence="3 10" id="KW-0812">Transmembrane</keyword>
<gene>
    <name evidence="12" type="primary">mviN</name>
    <name evidence="10" type="synonym">murJ</name>
    <name evidence="12" type="ORF">CKO21_07360</name>
</gene>
<dbReference type="GO" id="GO:0071555">
    <property type="term" value="P:cell wall organization"/>
    <property type="evidence" value="ECO:0007669"/>
    <property type="project" value="UniProtKB-UniRule"/>
</dbReference>
<keyword evidence="13" id="KW-1185">Reference proteome</keyword>
<evidence type="ECO:0000256" key="4">
    <source>
        <dbReference type="ARBA" id="ARBA00022960"/>
    </source>
</evidence>
<reference evidence="12" key="1">
    <citation type="submission" date="2017-08" db="EMBL/GenBank/DDBJ databases">
        <authorList>
            <person name="Imhoff J.F."/>
            <person name="Rahn T."/>
            <person name="Kuenzel S."/>
            <person name="Neulinger S.C."/>
        </authorList>
    </citation>
    <scope>NUCLEOTIDE SEQUENCE</scope>
    <source>
        <strain evidence="12">DSM 9154</strain>
    </source>
</reference>
<dbReference type="RefSeq" id="WP_027287480.1">
    <property type="nucleotide sequence ID" value="NZ_NRRE01000020.1"/>
</dbReference>
<dbReference type="HAMAP" id="MF_02078">
    <property type="entry name" value="MurJ_MviN"/>
    <property type="match status" value="1"/>
</dbReference>
<keyword evidence="2 10" id="KW-1003">Cell membrane</keyword>
<dbReference type="PANTHER" id="PTHR47019">
    <property type="entry name" value="LIPID II FLIPPASE MURJ"/>
    <property type="match status" value="1"/>
</dbReference>
<comment type="caution">
    <text evidence="12">The sequence shown here is derived from an EMBL/GenBank/DDBJ whole genome shotgun (WGS) entry which is preliminary data.</text>
</comment>
<feature type="transmembrane region" description="Helical" evidence="10">
    <location>
        <begin position="230"/>
        <end position="254"/>
    </location>
</feature>
<keyword evidence="6 10" id="KW-1133">Transmembrane helix</keyword>
<evidence type="ECO:0000256" key="10">
    <source>
        <dbReference type="HAMAP-Rule" id="MF_02078"/>
    </source>
</evidence>
<evidence type="ECO:0000256" key="7">
    <source>
        <dbReference type="ARBA" id="ARBA00023136"/>
    </source>
</evidence>
<comment type="function">
    <text evidence="8 10 11">Involved in peptidoglycan biosynthesis. Transports lipid-linked peptidoglycan precursors from the inner to the outer leaflet of the cytoplasmic membrane.</text>
</comment>
<comment type="subcellular location">
    <subcellularLocation>
        <location evidence="10">Cell inner membrane</location>
        <topology evidence="10">Multi-pass membrane protein</topology>
    </subcellularLocation>
    <subcellularLocation>
        <location evidence="1">Cell membrane</location>
        <topology evidence="1">Multi-pass membrane protein</topology>
    </subcellularLocation>
</comment>
<evidence type="ECO:0000256" key="2">
    <source>
        <dbReference type="ARBA" id="ARBA00022475"/>
    </source>
</evidence>
<feature type="transmembrane region" description="Helical" evidence="10">
    <location>
        <begin position="88"/>
        <end position="109"/>
    </location>
</feature>
<feature type="transmembrane region" description="Helical" evidence="10">
    <location>
        <begin position="349"/>
        <end position="369"/>
    </location>
</feature>
<dbReference type="Proteomes" id="UP000778970">
    <property type="component" value="Unassembled WGS sequence"/>
</dbReference>
<feature type="transmembrane region" description="Helical" evidence="10">
    <location>
        <begin position="26"/>
        <end position="44"/>
    </location>
</feature>
<feature type="transmembrane region" description="Helical" evidence="10">
    <location>
        <begin position="313"/>
        <end position="337"/>
    </location>
</feature>
<feature type="transmembrane region" description="Helical" evidence="10">
    <location>
        <begin position="274"/>
        <end position="292"/>
    </location>
</feature>
<dbReference type="AlphaFoldDB" id="A0A934UZD0"/>
<evidence type="ECO:0000256" key="3">
    <source>
        <dbReference type="ARBA" id="ARBA00022692"/>
    </source>
</evidence>
<feature type="transmembrane region" description="Helical" evidence="10">
    <location>
        <begin position="190"/>
        <end position="209"/>
    </location>
</feature>
<evidence type="ECO:0000256" key="5">
    <source>
        <dbReference type="ARBA" id="ARBA00022984"/>
    </source>
</evidence>
<evidence type="ECO:0000256" key="1">
    <source>
        <dbReference type="ARBA" id="ARBA00004651"/>
    </source>
</evidence>
<comment type="pathway">
    <text evidence="10">Cell wall biogenesis; peptidoglycan biosynthesis.</text>
</comment>
<dbReference type="EMBL" id="NRRE01000020">
    <property type="protein sequence ID" value="MBK1697062.1"/>
    <property type="molecule type" value="Genomic_DNA"/>
</dbReference>
<dbReference type="InterPro" id="IPR004268">
    <property type="entry name" value="MurJ"/>
</dbReference>
<reference evidence="12" key="2">
    <citation type="journal article" date="2020" name="Microorganisms">
        <title>Osmotic Adaptation and Compatible Solute Biosynthesis of Phototrophic Bacteria as Revealed from Genome Analyses.</title>
        <authorList>
            <person name="Imhoff J.F."/>
            <person name="Rahn T."/>
            <person name="Kunzel S."/>
            <person name="Keller A."/>
            <person name="Neulinger S.C."/>
        </authorList>
    </citation>
    <scope>NUCLEOTIDE SEQUENCE</scope>
    <source>
        <strain evidence="12">DSM 9154</strain>
    </source>
</reference>
<feature type="transmembrane region" description="Helical" evidence="10">
    <location>
        <begin position="410"/>
        <end position="429"/>
    </location>
</feature>
<feature type="transmembrane region" description="Helical" evidence="10">
    <location>
        <begin position="478"/>
        <end position="499"/>
    </location>
</feature>
<dbReference type="GO" id="GO:0008360">
    <property type="term" value="P:regulation of cell shape"/>
    <property type="evidence" value="ECO:0007669"/>
    <property type="project" value="UniProtKB-UniRule"/>
</dbReference>
<dbReference type="GO" id="GO:0005886">
    <property type="term" value="C:plasma membrane"/>
    <property type="evidence" value="ECO:0007669"/>
    <property type="project" value="UniProtKB-SubCell"/>
</dbReference>
<dbReference type="GO" id="GO:0034204">
    <property type="term" value="P:lipid translocation"/>
    <property type="evidence" value="ECO:0007669"/>
    <property type="project" value="TreeGrafter"/>
</dbReference>
<keyword evidence="10 11" id="KW-0961">Cell wall biogenesis/degradation</keyword>
<evidence type="ECO:0000256" key="9">
    <source>
        <dbReference type="ARBA" id="ARBA00061532"/>
    </source>
</evidence>
<dbReference type="GO" id="GO:0009252">
    <property type="term" value="P:peptidoglycan biosynthetic process"/>
    <property type="evidence" value="ECO:0007669"/>
    <property type="project" value="UniProtKB-UniRule"/>
</dbReference>
<feature type="transmembrane region" description="Helical" evidence="10">
    <location>
        <begin position="381"/>
        <end position="404"/>
    </location>
</feature>
<dbReference type="PRINTS" id="PR01806">
    <property type="entry name" value="VIRFACTRMVIN"/>
</dbReference>
<protein>
    <recommendedName>
        <fullName evidence="10">Probable lipid II flippase MurJ</fullName>
    </recommendedName>
</protein>
<dbReference type="PIRSF" id="PIRSF002869">
    <property type="entry name" value="MviN"/>
    <property type="match status" value="1"/>
</dbReference>
<keyword evidence="10 11" id="KW-0813">Transport</keyword>
<feature type="transmembrane region" description="Helical" evidence="10">
    <location>
        <begin position="129"/>
        <end position="150"/>
    </location>
</feature>
<evidence type="ECO:0000313" key="12">
    <source>
        <dbReference type="EMBL" id="MBK1697062.1"/>
    </source>
</evidence>
<dbReference type="NCBIfam" id="TIGR01695">
    <property type="entry name" value="murJ_mviN"/>
    <property type="match status" value="1"/>
</dbReference>
<keyword evidence="7 10" id="KW-0472">Membrane</keyword>
<sequence length="518" mass="55316">MSLLRSLATVGGYTGISRILGFVRDILMAAVIGTGPVADAFFVAFRFPNFFRRLFAEGAFSAAFVPLFSRRLEEDGRDAAVRLAEETLSVLTAVLLALTLAAMAAMPQLMHLLAPGFADDHEKFDQAVLLTRLTFPYLLFVSLVALYGGVLNSLYKFAAMAAAPILLNVFFIATLLAVIPLADPPAGPALAWTVTAAGLAQFLALIWAARRAGITLDFPLPRLTPGVRRTLRLMGPGVASAGALQLNLVVGTIIASLQPGAVSYLYYADRVYQLPLGLIGIAFGIVLLPDLSRKLRAGQDQAAVDSLNRGIELALLLTLPATVALVAIPWPIVTVLFERGAFDAEAATATAWALGAFALGLPAYVLIKILQPGFFAREDTWSPFVAAAWMVGVNIVLTVGLFYWIGFVGIALATAIAAWVNTGLLALWLHRARFLVADARLKSRLPRIALASLLMGGALVAGEAFAMPWLTGNLAERVAALAVLVLGGMAVYFGCAVLTRAADLREIVRTFRRRRVAE</sequence>
<feature type="transmembrane region" description="Helical" evidence="10">
    <location>
        <begin position="157"/>
        <end position="178"/>
    </location>
</feature>
<dbReference type="InterPro" id="IPR051050">
    <property type="entry name" value="Lipid_II_flippase_MurJ/MviN"/>
</dbReference>
<organism evidence="12 13">
    <name type="scientific">Rhodovibrio salinarum</name>
    <dbReference type="NCBI Taxonomy" id="1087"/>
    <lineage>
        <taxon>Bacteria</taxon>
        <taxon>Pseudomonadati</taxon>
        <taxon>Pseudomonadota</taxon>
        <taxon>Alphaproteobacteria</taxon>
        <taxon>Rhodospirillales</taxon>
        <taxon>Rhodovibrionaceae</taxon>
        <taxon>Rhodovibrio</taxon>
    </lineage>
</organism>
<name>A0A934UZD0_9PROT</name>
<evidence type="ECO:0000256" key="11">
    <source>
        <dbReference type="PIRNR" id="PIRNR002869"/>
    </source>
</evidence>
<keyword evidence="4 10" id="KW-0133">Cell shape</keyword>
<accession>A0A934UZD0</accession>
<keyword evidence="5 10" id="KW-0573">Peptidoglycan synthesis</keyword>
<dbReference type="Pfam" id="PF03023">
    <property type="entry name" value="MurJ"/>
    <property type="match status" value="1"/>
</dbReference>
<evidence type="ECO:0000256" key="6">
    <source>
        <dbReference type="ARBA" id="ARBA00022989"/>
    </source>
</evidence>
<comment type="similarity">
    <text evidence="9 10 11">Belongs to the MurJ/MviN family.</text>
</comment>
<dbReference type="PANTHER" id="PTHR47019:SF1">
    <property type="entry name" value="LIPID II FLIPPASE MURJ"/>
    <property type="match status" value="1"/>
</dbReference>
<proteinExistence type="inferred from homology"/>
<keyword evidence="10" id="KW-0997">Cell inner membrane</keyword>
<evidence type="ECO:0000256" key="8">
    <source>
        <dbReference type="ARBA" id="ARBA00060041"/>
    </source>
</evidence>
<feature type="transmembrane region" description="Helical" evidence="10">
    <location>
        <begin position="450"/>
        <end position="472"/>
    </location>
</feature>
<dbReference type="CDD" id="cd13123">
    <property type="entry name" value="MATE_MurJ_like"/>
    <property type="match status" value="1"/>
</dbReference>